<dbReference type="PRINTS" id="PR01759">
    <property type="entry name" value="CAPSULEPROTC"/>
</dbReference>
<feature type="transmembrane region" description="Helical" evidence="1">
    <location>
        <begin position="130"/>
        <end position="149"/>
    </location>
</feature>
<dbReference type="GO" id="GO:0045227">
    <property type="term" value="P:capsule polysaccharide biosynthetic process"/>
    <property type="evidence" value="ECO:0007669"/>
    <property type="project" value="InterPro"/>
</dbReference>
<feature type="transmembrane region" description="Helical" evidence="1">
    <location>
        <begin position="45"/>
        <end position="65"/>
    </location>
</feature>
<evidence type="ECO:0000313" key="2">
    <source>
        <dbReference type="EMBL" id="CDX04654.1"/>
    </source>
</evidence>
<sequence length="151" mass="16178">MLLTNIDAMIIMGVILSLLFTEITGVLPAGLVVPGYLAMLARQPQAIFLTFLISILTYAIVYFGVSKVTILYGKRKFVAMITVAIVLQFIIHALVPVFDYSMISGLAAVGIIVPGLLANTIQRQGLATTFLSTGLLSVLTYGCAVLLNVQI</sequence>
<dbReference type="InterPro" id="IPR008338">
    <property type="entry name" value="Capsule_biosynth_CapC"/>
</dbReference>
<dbReference type="AlphaFoldDB" id="A0A098B740"/>
<accession>A0A098B740</accession>
<dbReference type="GO" id="GO:0016020">
    <property type="term" value="C:membrane"/>
    <property type="evidence" value="ECO:0007669"/>
    <property type="project" value="InterPro"/>
</dbReference>
<keyword evidence="1" id="KW-0472">Membrane</keyword>
<dbReference type="Pfam" id="PF14102">
    <property type="entry name" value="Caps_synth_CapC"/>
    <property type="match status" value="1"/>
</dbReference>
<feature type="transmembrane region" description="Helical" evidence="1">
    <location>
        <begin position="12"/>
        <end position="33"/>
    </location>
</feature>
<dbReference type="PATRIC" id="fig|49338.4.peg.5129"/>
<keyword evidence="1" id="KW-0812">Transmembrane</keyword>
<reference evidence="2" key="1">
    <citation type="submission" date="2014-07" db="EMBL/GenBank/DDBJ databases">
        <authorList>
            <person name="Hornung V.Bastian."/>
        </authorList>
    </citation>
    <scope>NUCLEOTIDE SEQUENCE</scope>
    <source>
        <strain evidence="2">PCE-S</strain>
    </source>
</reference>
<organism evidence="2">
    <name type="scientific">Desulfitobacterium hafniense</name>
    <name type="common">Desulfitobacterium frappieri</name>
    <dbReference type="NCBI Taxonomy" id="49338"/>
    <lineage>
        <taxon>Bacteria</taxon>
        <taxon>Bacillati</taxon>
        <taxon>Bacillota</taxon>
        <taxon>Clostridia</taxon>
        <taxon>Eubacteriales</taxon>
        <taxon>Desulfitobacteriaceae</taxon>
        <taxon>Desulfitobacterium</taxon>
    </lineage>
</organism>
<feature type="transmembrane region" description="Helical" evidence="1">
    <location>
        <begin position="101"/>
        <end position="118"/>
    </location>
</feature>
<proteinExistence type="predicted"/>
<dbReference type="RefSeq" id="WP_084078822.1">
    <property type="nucleotide sequence ID" value="NZ_LK996017.1"/>
</dbReference>
<feature type="transmembrane region" description="Helical" evidence="1">
    <location>
        <begin position="77"/>
        <end position="95"/>
    </location>
</feature>
<evidence type="ECO:0000256" key="1">
    <source>
        <dbReference type="SAM" id="Phobius"/>
    </source>
</evidence>
<gene>
    <name evidence="2" type="ORF">DPCES_4768</name>
</gene>
<name>A0A098B740_DESHA</name>
<dbReference type="EMBL" id="LK996017">
    <property type="protein sequence ID" value="CDX04654.1"/>
    <property type="molecule type" value="Genomic_DNA"/>
</dbReference>
<dbReference type="NCBIfam" id="TIGR04011">
    <property type="entry name" value="poly_gGlu_PgsC"/>
    <property type="match status" value="1"/>
</dbReference>
<keyword evidence="1" id="KW-1133">Transmembrane helix</keyword>
<protein>
    <submittedName>
        <fullName evidence="2">Capsule biosynthesis protein CapC</fullName>
    </submittedName>
</protein>